<dbReference type="Gene3D" id="3.10.640.10">
    <property type="entry name" value="Restriction endonuclease-like alpha-beta roll domain"/>
    <property type="match status" value="1"/>
</dbReference>
<dbReference type="PANTHER" id="PTHR38784:SF1">
    <property type="entry name" value="SUCROSE PHOSPHORYLASE"/>
    <property type="match status" value="1"/>
</dbReference>
<dbReference type="OrthoDB" id="5293309at2"/>
<name>A0A0E3V0W9_9BURK</name>
<dbReference type="SUPFAM" id="SSF52980">
    <property type="entry name" value="Restriction endonuclease-like"/>
    <property type="match status" value="1"/>
</dbReference>
<dbReference type="SMART" id="SM01322">
    <property type="entry name" value="YaeQ"/>
    <property type="match status" value="1"/>
</dbReference>
<dbReference type="InterPro" id="IPR038590">
    <property type="entry name" value="YaeQ_sf"/>
</dbReference>
<evidence type="ECO:0008006" key="3">
    <source>
        <dbReference type="Google" id="ProtNLM"/>
    </source>
</evidence>
<dbReference type="InterPro" id="IPR011335">
    <property type="entry name" value="Restrct_endonuc-II-like"/>
</dbReference>
<evidence type="ECO:0000313" key="1">
    <source>
        <dbReference type="EMBL" id="AKD24958.1"/>
    </source>
</evidence>
<dbReference type="KEGG" id="pdq:CL55_00006250"/>
<dbReference type="Proteomes" id="UP000061135">
    <property type="component" value="Chromosome"/>
</dbReference>
<dbReference type="CDD" id="cd22368">
    <property type="entry name" value="YaeQ-like"/>
    <property type="match status" value="1"/>
</dbReference>
<protein>
    <recommendedName>
        <fullName evidence="3">YaeQ protein</fullName>
    </recommendedName>
</protein>
<organism evidence="1 2">
    <name type="scientific">Polynucleobacter duraquae</name>
    <dbReference type="NCBI Taxonomy" id="1835254"/>
    <lineage>
        <taxon>Bacteria</taxon>
        <taxon>Pseudomonadati</taxon>
        <taxon>Pseudomonadota</taxon>
        <taxon>Betaproteobacteria</taxon>
        <taxon>Burkholderiales</taxon>
        <taxon>Burkholderiaceae</taxon>
        <taxon>Polynucleobacter</taxon>
    </lineage>
</organism>
<dbReference type="RefSeq" id="WP_046329832.1">
    <property type="nucleotide sequence ID" value="NZ_CP007501.1"/>
</dbReference>
<reference evidence="1 2" key="1">
    <citation type="submission" date="2014-03" db="EMBL/GenBank/DDBJ databases">
        <title>Genome of Polynucleobacter strain MWH-MoK4.</title>
        <authorList>
            <person name="Hahn M.W."/>
        </authorList>
    </citation>
    <scope>NUCLEOTIDE SEQUENCE [LARGE SCALE GENOMIC DNA]</scope>
    <source>
        <strain evidence="1 2">MWH-MoK4</strain>
    </source>
</reference>
<proteinExistence type="predicted"/>
<accession>A0A0E3V0W9</accession>
<sequence length="182" mass="20740">MALRATIHKADLHVADSDRHYYGSHSLTIAKHPSETEERMMVRIIAFALQAQEELAFTKGLSDTDEPDLWVKDLTDAIQLWIEIGQPDERRILKACGRSDQVIVYCYGGHTSKIWWDGIANKLTRARNLQVISIPAEQAKELNKLVERSMVLHVNIQDGEAYVSSDMGQVTITPEIWRNQQQ</sequence>
<dbReference type="Pfam" id="PF07152">
    <property type="entry name" value="YaeQ"/>
    <property type="match status" value="1"/>
</dbReference>
<evidence type="ECO:0000313" key="2">
    <source>
        <dbReference type="Proteomes" id="UP000061135"/>
    </source>
</evidence>
<dbReference type="PIRSF" id="PIRSF011484">
    <property type="entry name" value="YaeQ"/>
    <property type="match status" value="1"/>
</dbReference>
<keyword evidence="2" id="KW-1185">Reference proteome</keyword>
<dbReference type="EMBL" id="CP007501">
    <property type="protein sequence ID" value="AKD24958.1"/>
    <property type="molecule type" value="Genomic_DNA"/>
</dbReference>
<dbReference type="AlphaFoldDB" id="A0A0E3V0W9"/>
<dbReference type="PATRIC" id="fig|576611.7.peg.633"/>
<dbReference type="PANTHER" id="PTHR38784">
    <property type="entry name" value="SUCROSE PHOSPHORYLASE"/>
    <property type="match status" value="1"/>
</dbReference>
<dbReference type="HOGENOM" id="CLU_096741_0_0_4"/>
<dbReference type="STRING" id="1835254.CL55_00006250"/>
<gene>
    <name evidence="1" type="ORF">CL55_00006250</name>
</gene>
<dbReference type="InterPro" id="IPR009822">
    <property type="entry name" value="YaeQ"/>
</dbReference>